<evidence type="ECO:0000313" key="2">
    <source>
        <dbReference type="Proteomes" id="UP000689129"/>
    </source>
</evidence>
<reference evidence="1" key="1">
    <citation type="journal article" date="2021" name="Mol. Plant Pathol.">
        <title>A 20-kb lineage-specific genomic region tames virulence in pathogenic amphidiploid Verticillium longisporum.</title>
        <authorList>
            <person name="Harting R."/>
            <person name="Starke J."/>
            <person name="Kusch H."/>
            <person name="Poggeler S."/>
            <person name="Maurus I."/>
            <person name="Schluter R."/>
            <person name="Landesfeind M."/>
            <person name="Bulla I."/>
            <person name="Nowrousian M."/>
            <person name="de Jonge R."/>
            <person name="Stahlhut G."/>
            <person name="Hoff K.J."/>
            <person name="Asshauer K.P."/>
            <person name="Thurmer A."/>
            <person name="Stanke M."/>
            <person name="Daniel R."/>
            <person name="Morgenstern B."/>
            <person name="Thomma B.P.H.J."/>
            <person name="Kronstad J.W."/>
            <person name="Braus-Stromeyer S.A."/>
            <person name="Braus G.H."/>
        </authorList>
    </citation>
    <scope>NUCLEOTIDE SEQUENCE</scope>
    <source>
        <strain evidence="1">Vl32</strain>
    </source>
</reference>
<comment type="caution">
    <text evidence="1">The sequence shown here is derived from an EMBL/GenBank/DDBJ whole genome shotgun (WGS) entry which is preliminary data.</text>
</comment>
<gene>
    <name evidence="1" type="ORF">HYQ45_007804</name>
</gene>
<dbReference type="EMBL" id="JAEMWZ010000144">
    <property type="protein sequence ID" value="KAG7134194.1"/>
    <property type="molecule type" value="Genomic_DNA"/>
</dbReference>
<organism evidence="1 2">
    <name type="scientific">Verticillium longisporum</name>
    <name type="common">Verticillium dahliae var. longisporum</name>
    <dbReference type="NCBI Taxonomy" id="100787"/>
    <lineage>
        <taxon>Eukaryota</taxon>
        <taxon>Fungi</taxon>
        <taxon>Dikarya</taxon>
        <taxon>Ascomycota</taxon>
        <taxon>Pezizomycotina</taxon>
        <taxon>Sordariomycetes</taxon>
        <taxon>Hypocreomycetidae</taxon>
        <taxon>Glomerellales</taxon>
        <taxon>Plectosphaerellaceae</taxon>
        <taxon>Verticillium</taxon>
    </lineage>
</organism>
<dbReference type="Proteomes" id="UP000689129">
    <property type="component" value="Unassembled WGS sequence"/>
</dbReference>
<name>A0A8I3AU43_VERLO</name>
<dbReference type="AlphaFoldDB" id="A0A8I3AU43"/>
<evidence type="ECO:0000313" key="1">
    <source>
        <dbReference type="EMBL" id="KAG7134194.1"/>
    </source>
</evidence>
<proteinExistence type="predicted"/>
<sequence length="82" mass="9253">MAEPSYNALVEGFRDREYPMLKESVYLDHAGTTVYSKSMMDIFVVIGDEKGGASIEGSIYHARRPISRNDLATRSQRLRNLA</sequence>
<protein>
    <submittedName>
        <fullName evidence="1">Molybdenum cofactor sulfurase like protein</fullName>
    </submittedName>
</protein>
<dbReference type="OrthoDB" id="10264306at2759"/>
<accession>A0A8I3AU43</accession>